<evidence type="ECO:0000313" key="1">
    <source>
        <dbReference type="EMBL" id="MCC9016946.1"/>
    </source>
</evidence>
<name>A0ABS8LWJ7_9FLAO</name>
<reference evidence="1" key="1">
    <citation type="submission" date="2021-11" db="EMBL/GenBank/DDBJ databases">
        <title>Description of novel Flavobacterium species.</title>
        <authorList>
            <person name="Saticioglu I.B."/>
            <person name="Ay H."/>
            <person name="Altun S."/>
            <person name="Duman M."/>
        </authorList>
    </citation>
    <scope>NUCLEOTIDE SEQUENCE</scope>
    <source>
        <strain evidence="1">F-126</strain>
    </source>
</reference>
<comment type="caution">
    <text evidence="1">The sequence shown here is derived from an EMBL/GenBank/DDBJ whole genome shotgun (WGS) entry which is preliminary data.</text>
</comment>
<keyword evidence="2" id="KW-1185">Reference proteome</keyword>
<accession>A0ABS8LWJ7</accession>
<dbReference type="EMBL" id="JAJJMN010000001">
    <property type="protein sequence ID" value="MCC9016946.1"/>
    <property type="molecule type" value="Genomic_DNA"/>
</dbReference>
<dbReference type="RefSeq" id="WP_229998740.1">
    <property type="nucleotide sequence ID" value="NZ_JAJJMN010000001.1"/>
</dbReference>
<protein>
    <submittedName>
        <fullName evidence="1">Uncharacterized protein</fullName>
    </submittedName>
</protein>
<organism evidence="1 2">
    <name type="scientific">Flavobacterium lipolyticum</name>
    <dbReference type="NCBI Taxonomy" id="2893754"/>
    <lineage>
        <taxon>Bacteria</taxon>
        <taxon>Pseudomonadati</taxon>
        <taxon>Bacteroidota</taxon>
        <taxon>Flavobacteriia</taxon>
        <taxon>Flavobacteriales</taxon>
        <taxon>Flavobacteriaceae</taxon>
        <taxon>Flavobacterium</taxon>
    </lineage>
</organism>
<dbReference type="Proteomes" id="UP001430700">
    <property type="component" value="Unassembled WGS sequence"/>
</dbReference>
<sequence length="96" mass="11574">MKNKRIEIKSEQDLNCILSEMIDDFLESMVGIEKYTREPTDEEFGDFEFSEIDLGFIYTPKAIDLLERYKTRVKKIFAKYFDEDRFDLNLYNITYS</sequence>
<evidence type="ECO:0000313" key="2">
    <source>
        <dbReference type="Proteomes" id="UP001430700"/>
    </source>
</evidence>
<gene>
    <name evidence="1" type="ORF">LNQ34_04080</name>
</gene>
<proteinExistence type="predicted"/>